<keyword evidence="5" id="KW-1185">Reference proteome</keyword>
<proteinExistence type="predicted"/>
<keyword evidence="2" id="KW-1133">Transmembrane helix</keyword>
<name>A0ABW7VX98_9NOCA</name>
<reference evidence="4 5" key="1">
    <citation type="submission" date="2024-10" db="EMBL/GenBank/DDBJ databases">
        <title>The Natural Products Discovery Center: Release of the First 8490 Sequenced Strains for Exploring Actinobacteria Biosynthetic Diversity.</title>
        <authorList>
            <person name="Kalkreuter E."/>
            <person name="Kautsar S.A."/>
            <person name="Yang D."/>
            <person name="Bader C.D."/>
            <person name="Teijaro C.N."/>
            <person name="Fluegel L."/>
            <person name="Davis C.M."/>
            <person name="Simpson J.R."/>
            <person name="Lauterbach L."/>
            <person name="Steele A.D."/>
            <person name="Gui C."/>
            <person name="Meng S."/>
            <person name="Li G."/>
            <person name="Viehrig K."/>
            <person name="Ye F."/>
            <person name="Su P."/>
            <person name="Kiefer A.F."/>
            <person name="Nichols A."/>
            <person name="Cepeda A.J."/>
            <person name="Yan W."/>
            <person name="Fan B."/>
            <person name="Jiang Y."/>
            <person name="Adhikari A."/>
            <person name="Zheng C.-J."/>
            <person name="Schuster L."/>
            <person name="Cowan T.M."/>
            <person name="Smanski M.J."/>
            <person name="Chevrette M.G."/>
            <person name="De Carvalho L.P.S."/>
            <person name="Shen B."/>
        </authorList>
    </citation>
    <scope>NUCLEOTIDE SEQUENCE [LARGE SCALE GENOMIC DNA]</scope>
    <source>
        <strain evidence="4 5">NPDC019377</strain>
    </source>
</reference>
<protein>
    <submittedName>
        <fullName evidence="4">PH domain-containing protein</fullName>
    </submittedName>
</protein>
<feature type="compositionally biased region" description="Low complexity" evidence="1">
    <location>
        <begin position="117"/>
        <end position="129"/>
    </location>
</feature>
<evidence type="ECO:0000259" key="3">
    <source>
        <dbReference type="Pfam" id="PF10756"/>
    </source>
</evidence>
<gene>
    <name evidence="4" type="ORF">ACH49Z_15275</name>
</gene>
<sequence>MIRTTRLSFLGVFILAMCVFFPIVGWPAGLFWLALIPIGVLVWILRTQTRVSPAGLDLRSVFSSRHIDWAQVKGLSIPKRGFVRAHLDDDSEVPLPAVSYDRLRDLVDASGGRIPDPFVLPDAAPAADAPADDDTAPDDAIHGAGDSAPTAGTGRPTPADAISADAAHDDSAPAAAASDDATPPAAGSGAASAHPASDEAASADTASGDAKSGWPAPGRSGETRTGSGDPSATPRAADTGPGATSERE</sequence>
<evidence type="ECO:0000256" key="2">
    <source>
        <dbReference type="SAM" id="Phobius"/>
    </source>
</evidence>
<keyword evidence="2" id="KW-0812">Transmembrane</keyword>
<keyword evidence="2" id="KW-0472">Membrane</keyword>
<feature type="compositionally biased region" description="Low complexity" evidence="1">
    <location>
        <begin position="156"/>
        <end position="165"/>
    </location>
</feature>
<dbReference type="RefSeq" id="WP_397062457.1">
    <property type="nucleotide sequence ID" value="NZ_JBIRYL010000002.1"/>
</dbReference>
<dbReference type="Pfam" id="PF10756">
    <property type="entry name" value="bPH_6"/>
    <property type="match status" value="1"/>
</dbReference>
<dbReference type="Proteomes" id="UP001611494">
    <property type="component" value="Unassembled WGS sequence"/>
</dbReference>
<dbReference type="InterPro" id="IPR019692">
    <property type="entry name" value="CFP-6_PH"/>
</dbReference>
<feature type="domain" description="Low molecular weight protein antigen 6 PH" evidence="3">
    <location>
        <begin position="46"/>
        <end position="116"/>
    </location>
</feature>
<feature type="transmembrane region" description="Helical" evidence="2">
    <location>
        <begin position="30"/>
        <end position="46"/>
    </location>
</feature>
<feature type="transmembrane region" description="Helical" evidence="2">
    <location>
        <begin position="7"/>
        <end position="24"/>
    </location>
</feature>
<accession>A0ABW7VX98</accession>
<evidence type="ECO:0000256" key="1">
    <source>
        <dbReference type="SAM" id="MobiDB-lite"/>
    </source>
</evidence>
<evidence type="ECO:0000313" key="4">
    <source>
        <dbReference type="EMBL" id="MFI2231207.1"/>
    </source>
</evidence>
<organism evidence="4 5">
    <name type="scientific">Nocardia testacea</name>
    <dbReference type="NCBI Taxonomy" id="248551"/>
    <lineage>
        <taxon>Bacteria</taxon>
        <taxon>Bacillati</taxon>
        <taxon>Actinomycetota</taxon>
        <taxon>Actinomycetes</taxon>
        <taxon>Mycobacteriales</taxon>
        <taxon>Nocardiaceae</taxon>
        <taxon>Nocardia</taxon>
    </lineage>
</organism>
<evidence type="ECO:0000313" key="5">
    <source>
        <dbReference type="Proteomes" id="UP001611494"/>
    </source>
</evidence>
<comment type="caution">
    <text evidence="4">The sequence shown here is derived from an EMBL/GenBank/DDBJ whole genome shotgun (WGS) entry which is preliminary data.</text>
</comment>
<feature type="compositionally biased region" description="Low complexity" evidence="1">
    <location>
        <begin position="172"/>
        <end position="210"/>
    </location>
</feature>
<feature type="region of interest" description="Disordered" evidence="1">
    <location>
        <begin position="117"/>
        <end position="248"/>
    </location>
</feature>
<dbReference type="EMBL" id="JBIRYL010000002">
    <property type="protein sequence ID" value="MFI2231207.1"/>
    <property type="molecule type" value="Genomic_DNA"/>
</dbReference>